<protein>
    <submittedName>
        <fullName evidence="2">Uncharacterized protein</fullName>
    </submittedName>
</protein>
<reference evidence="2 3" key="1">
    <citation type="submission" date="2024-09" db="EMBL/GenBank/DDBJ databases">
        <title>Rethinking Asexuality: The Enigmatic Case of Functional Sexual Genes in Lepraria (Stereocaulaceae).</title>
        <authorList>
            <person name="Doellman M."/>
            <person name="Sun Y."/>
            <person name="Barcenas-Pena A."/>
            <person name="Lumbsch H.T."/>
            <person name="Grewe F."/>
        </authorList>
    </citation>
    <scope>NUCLEOTIDE SEQUENCE [LARGE SCALE GENOMIC DNA]</scope>
    <source>
        <strain evidence="2 3">Grewe 0041</strain>
    </source>
</reference>
<feature type="compositionally biased region" description="Gly residues" evidence="1">
    <location>
        <begin position="288"/>
        <end position="297"/>
    </location>
</feature>
<feature type="compositionally biased region" description="Basic residues" evidence="1">
    <location>
        <begin position="60"/>
        <end position="72"/>
    </location>
</feature>
<dbReference type="Proteomes" id="UP001590951">
    <property type="component" value="Unassembled WGS sequence"/>
</dbReference>
<keyword evidence="3" id="KW-1185">Reference proteome</keyword>
<feature type="compositionally biased region" description="Low complexity" evidence="1">
    <location>
        <begin position="189"/>
        <end position="203"/>
    </location>
</feature>
<organism evidence="2 3">
    <name type="scientific">Lepraria finkii</name>
    <dbReference type="NCBI Taxonomy" id="1340010"/>
    <lineage>
        <taxon>Eukaryota</taxon>
        <taxon>Fungi</taxon>
        <taxon>Dikarya</taxon>
        <taxon>Ascomycota</taxon>
        <taxon>Pezizomycotina</taxon>
        <taxon>Lecanoromycetes</taxon>
        <taxon>OSLEUM clade</taxon>
        <taxon>Lecanoromycetidae</taxon>
        <taxon>Lecanorales</taxon>
        <taxon>Lecanorineae</taxon>
        <taxon>Stereocaulaceae</taxon>
        <taxon>Lepraria</taxon>
    </lineage>
</organism>
<evidence type="ECO:0000313" key="3">
    <source>
        <dbReference type="Proteomes" id="UP001590951"/>
    </source>
</evidence>
<comment type="caution">
    <text evidence="2">The sequence shown here is derived from an EMBL/GenBank/DDBJ whole genome shotgun (WGS) entry which is preliminary data.</text>
</comment>
<name>A0ABR4ANW4_9LECA</name>
<feature type="region of interest" description="Disordered" evidence="1">
    <location>
        <begin position="188"/>
        <end position="226"/>
    </location>
</feature>
<evidence type="ECO:0000313" key="2">
    <source>
        <dbReference type="EMBL" id="KAL2046486.1"/>
    </source>
</evidence>
<feature type="region of interest" description="Disordered" evidence="1">
    <location>
        <begin position="287"/>
        <end position="309"/>
    </location>
</feature>
<feature type="compositionally biased region" description="Polar residues" evidence="1">
    <location>
        <begin position="204"/>
        <end position="226"/>
    </location>
</feature>
<gene>
    <name evidence="2" type="ORF">ABVK25_011821</name>
</gene>
<evidence type="ECO:0000256" key="1">
    <source>
        <dbReference type="SAM" id="MobiDB-lite"/>
    </source>
</evidence>
<dbReference type="EMBL" id="JBHFEH010000119">
    <property type="protein sequence ID" value="KAL2046486.1"/>
    <property type="molecule type" value="Genomic_DNA"/>
</dbReference>
<accession>A0ABR4ANW4</accession>
<proteinExistence type="predicted"/>
<feature type="compositionally biased region" description="Polar residues" evidence="1">
    <location>
        <begin position="101"/>
        <end position="126"/>
    </location>
</feature>
<sequence length="309" mass="30802">MPSSIISTKALTKSAQRLSSATVATIDGEIVSVDQEEDVFLNGIEVLTGSRRSSTATNSHHAKPAIGGKHRPATSTAAPPLPSTPHGHNTSKPSHKPRPLPSTTASPDHSSNSVSQAGFGKPTNSAEKSSMVAATVAAISSMQFTLSPPNIAAGGTAMGSKSSSLSHSSRIIAAVAGHSSSAKAIVPISKSASSTHHSPATSTVAGHSSSTNAVVSKEQTMKNSIPPSTANAYATITSLSNLASATVETTQYLETGTDKSQTTVTSPATIGAGGIILAPPIVPIGISPLGGSGGGEPGPVILGTNPEKP</sequence>
<feature type="region of interest" description="Disordered" evidence="1">
    <location>
        <begin position="51"/>
        <end position="126"/>
    </location>
</feature>